<gene>
    <name evidence="2" type="ORF">IHE29_01105</name>
</gene>
<keyword evidence="1" id="KW-0472">Membrane</keyword>
<sequence length="78" mass="8498">MQNERAPCKLAAKVAWSLVKNPLTMALVVGTRLRRGTGPYMLAEFYRRAAAVTSQTILLSTVGSLVSLSLYWMRAPGG</sequence>
<dbReference type="EMBL" id="CP062175">
    <property type="protein sequence ID" value="WXK37978.1"/>
    <property type="molecule type" value="Genomic_DNA"/>
</dbReference>
<organism evidence="2 3">
    <name type="scientific">Mycetohabitans rhizoxinica</name>
    <dbReference type="NCBI Taxonomy" id="412963"/>
    <lineage>
        <taxon>Bacteria</taxon>
        <taxon>Pseudomonadati</taxon>
        <taxon>Pseudomonadota</taxon>
        <taxon>Betaproteobacteria</taxon>
        <taxon>Burkholderiales</taxon>
        <taxon>Burkholderiaceae</taxon>
        <taxon>Mycetohabitans</taxon>
    </lineage>
</organism>
<dbReference type="Proteomes" id="UP001493153">
    <property type="component" value="Plasmid megaplasmid"/>
</dbReference>
<evidence type="ECO:0000256" key="1">
    <source>
        <dbReference type="SAM" id="Phobius"/>
    </source>
</evidence>
<keyword evidence="2" id="KW-0614">Plasmid</keyword>
<accession>A0ABZ2PUY9</accession>
<geneLocation type="plasmid" evidence="2 3">
    <name>megaplasmid</name>
</geneLocation>
<feature type="transmembrane region" description="Helical" evidence="1">
    <location>
        <begin position="49"/>
        <end position="73"/>
    </location>
</feature>
<protein>
    <submittedName>
        <fullName evidence="2">Uncharacterized protein</fullName>
    </submittedName>
</protein>
<reference evidence="2 3" key="1">
    <citation type="submission" date="2020-09" db="EMBL/GenBank/DDBJ databases">
        <title>Genome sequences of Mycetohabitans spp.</title>
        <authorList>
            <person name="Carter M.E."/>
            <person name="Carpenter S.C.D."/>
            <person name="Bogdanove A.J."/>
        </authorList>
    </citation>
    <scope>NUCLEOTIDE SEQUENCE [LARGE SCALE GENOMIC DNA]</scope>
    <source>
        <strain evidence="2 3">B12</strain>
        <plasmid evidence="2 3">megaplasmid</plasmid>
    </source>
</reference>
<evidence type="ECO:0000313" key="2">
    <source>
        <dbReference type="EMBL" id="WXK37978.1"/>
    </source>
</evidence>
<name>A0ABZ2PUY9_9BURK</name>
<evidence type="ECO:0000313" key="3">
    <source>
        <dbReference type="Proteomes" id="UP001493153"/>
    </source>
</evidence>
<proteinExistence type="predicted"/>
<keyword evidence="1" id="KW-1133">Transmembrane helix</keyword>
<keyword evidence="1" id="KW-0812">Transmembrane</keyword>
<keyword evidence="3" id="KW-1185">Reference proteome</keyword>